<evidence type="ECO:0000256" key="4">
    <source>
        <dbReference type="ARBA" id="ARBA00022670"/>
    </source>
</evidence>
<dbReference type="AlphaFoldDB" id="A0A160TZ31"/>
<feature type="domain" description="Co-chaperone DjlA N-terminal" evidence="13">
    <location>
        <begin position="293"/>
        <end position="386"/>
    </location>
</feature>
<dbReference type="InterPro" id="IPR050083">
    <property type="entry name" value="HtpX_protease"/>
</dbReference>
<feature type="domain" description="Peptidase M48" evidence="12">
    <location>
        <begin position="157"/>
        <end position="243"/>
    </location>
</feature>
<dbReference type="InterPro" id="IPR007791">
    <property type="entry name" value="DjlA_N"/>
</dbReference>
<evidence type="ECO:0000259" key="13">
    <source>
        <dbReference type="Pfam" id="PF05099"/>
    </source>
</evidence>
<dbReference type="InterPro" id="IPR029024">
    <property type="entry name" value="TerB-like"/>
</dbReference>
<dbReference type="InterPro" id="IPR001915">
    <property type="entry name" value="Peptidase_M48"/>
</dbReference>
<keyword evidence="3" id="KW-1003">Cell membrane</keyword>
<comment type="cofactor">
    <cofactor evidence="1">
        <name>Zn(2+)</name>
        <dbReference type="ChEBI" id="CHEBI:29105"/>
    </cofactor>
</comment>
<keyword evidence="6" id="KW-0479">Metal-binding</keyword>
<evidence type="ECO:0000313" key="14">
    <source>
        <dbReference type="EMBL" id="CUS55159.1"/>
    </source>
</evidence>
<dbReference type="CDD" id="cd07325">
    <property type="entry name" value="M48_Ste24p_like"/>
    <property type="match status" value="1"/>
</dbReference>
<feature type="domain" description="Peptidase M48" evidence="12">
    <location>
        <begin position="61"/>
        <end position="136"/>
    </location>
</feature>
<evidence type="ECO:0000256" key="8">
    <source>
        <dbReference type="ARBA" id="ARBA00022833"/>
    </source>
</evidence>
<evidence type="ECO:0000259" key="12">
    <source>
        <dbReference type="Pfam" id="PF01435"/>
    </source>
</evidence>
<evidence type="ECO:0000256" key="10">
    <source>
        <dbReference type="ARBA" id="ARBA00023049"/>
    </source>
</evidence>
<dbReference type="Gene3D" id="1.10.3680.10">
    <property type="entry name" value="TerB-like"/>
    <property type="match status" value="1"/>
</dbReference>
<dbReference type="GO" id="GO:0005886">
    <property type="term" value="C:plasma membrane"/>
    <property type="evidence" value="ECO:0007669"/>
    <property type="project" value="UniProtKB-SubCell"/>
</dbReference>
<evidence type="ECO:0000256" key="1">
    <source>
        <dbReference type="ARBA" id="ARBA00001947"/>
    </source>
</evidence>
<organism evidence="14">
    <name type="scientific">hydrothermal vent metagenome</name>
    <dbReference type="NCBI Taxonomy" id="652676"/>
    <lineage>
        <taxon>unclassified sequences</taxon>
        <taxon>metagenomes</taxon>
        <taxon>ecological metagenomes</taxon>
    </lineage>
</organism>
<accession>A0A160TZ31</accession>
<evidence type="ECO:0000256" key="3">
    <source>
        <dbReference type="ARBA" id="ARBA00022475"/>
    </source>
</evidence>
<evidence type="ECO:0000256" key="2">
    <source>
        <dbReference type="ARBA" id="ARBA00004651"/>
    </source>
</evidence>
<dbReference type="Gene3D" id="3.30.2010.10">
    <property type="entry name" value="Metalloproteases ('zincins'), catalytic domain"/>
    <property type="match status" value="1"/>
</dbReference>
<sequence length="401" mass="44950">MTASAIRCSNDLKLSKALLARQEIKRLNQSIKRQSEKGEQSATRRHLLATSVRLSPGMAAGVHQKADLCVERLGIDSPLELYAYASPQFNAACFKPEEGRVFIMFSSSLLEAFNDSELLFVMGHELGHHVYDHHQIPIGYVLRGRQPPPADLALDLFAWSRYAEISADRAGAFCAQDLESVARALFKLASGITDERVVRFELHEFLAQVDDMLAFDDKPGQGAPKQDWFSTHPFSPLRVKALKLFHESDLMGTTGMDKPTLEDQVHQIMSLMEPDYLQGKTDSSRAMRDLFLAAAVVIANAYEGISKKERDSLKRYLGKTYSLDTLDSDRLKEDLPRRTVEVKDRVSQAQRMQVLRDLCVVAATEQPISDAERDLLNHIASELEVPVGFVVQCLESDIELD</sequence>
<dbReference type="GO" id="GO:0046872">
    <property type="term" value="F:metal ion binding"/>
    <property type="evidence" value="ECO:0007669"/>
    <property type="project" value="UniProtKB-KW"/>
</dbReference>
<proteinExistence type="predicted"/>
<name>A0A160TZ31_9ZZZZ</name>
<keyword evidence="8" id="KW-0862">Zinc</keyword>
<keyword evidence="9" id="KW-1133">Transmembrane helix</keyword>
<dbReference type="GO" id="GO:0004222">
    <property type="term" value="F:metalloendopeptidase activity"/>
    <property type="evidence" value="ECO:0007669"/>
    <property type="project" value="InterPro"/>
</dbReference>
<keyword evidence="11" id="KW-0472">Membrane</keyword>
<evidence type="ECO:0000256" key="7">
    <source>
        <dbReference type="ARBA" id="ARBA00022801"/>
    </source>
</evidence>
<evidence type="ECO:0000256" key="6">
    <source>
        <dbReference type="ARBA" id="ARBA00022723"/>
    </source>
</evidence>
<dbReference type="PANTHER" id="PTHR43221">
    <property type="entry name" value="PROTEASE HTPX"/>
    <property type="match status" value="1"/>
</dbReference>
<keyword evidence="7" id="KW-0378">Hydrolase</keyword>
<dbReference type="CDD" id="cd07177">
    <property type="entry name" value="terB_like"/>
    <property type="match status" value="1"/>
</dbReference>
<dbReference type="Pfam" id="PF05099">
    <property type="entry name" value="TerB"/>
    <property type="match status" value="1"/>
</dbReference>
<gene>
    <name evidence="14" type="ORF">MGWOODY_XGa2227</name>
</gene>
<keyword evidence="4" id="KW-0645">Protease</keyword>
<evidence type="ECO:0000256" key="5">
    <source>
        <dbReference type="ARBA" id="ARBA00022692"/>
    </source>
</evidence>
<dbReference type="EMBL" id="CZRL01000120">
    <property type="protein sequence ID" value="CUS55159.1"/>
    <property type="molecule type" value="Genomic_DNA"/>
</dbReference>
<reference evidence="14" key="1">
    <citation type="submission" date="2015-10" db="EMBL/GenBank/DDBJ databases">
        <authorList>
            <person name="Gilbert D.G."/>
        </authorList>
    </citation>
    <scope>NUCLEOTIDE SEQUENCE</scope>
</reference>
<keyword evidence="10" id="KW-0482">Metalloprotease</keyword>
<protein>
    <recommendedName>
        <fullName evidence="15">Peptidase M48 domain-containing protein</fullName>
    </recommendedName>
</protein>
<dbReference type="Pfam" id="PF01435">
    <property type="entry name" value="Peptidase_M48"/>
    <property type="match status" value="2"/>
</dbReference>
<comment type="subcellular location">
    <subcellularLocation>
        <location evidence="2">Cell membrane</location>
        <topology evidence="2">Multi-pass membrane protein</topology>
    </subcellularLocation>
</comment>
<evidence type="ECO:0000256" key="11">
    <source>
        <dbReference type="ARBA" id="ARBA00023136"/>
    </source>
</evidence>
<dbReference type="PANTHER" id="PTHR43221:SF1">
    <property type="entry name" value="PROTEASE HTPX"/>
    <property type="match status" value="1"/>
</dbReference>
<evidence type="ECO:0008006" key="15">
    <source>
        <dbReference type="Google" id="ProtNLM"/>
    </source>
</evidence>
<evidence type="ECO:0000256" key="9">
    <source>
        <dbReference type="ARBA" id="ARBA00022989"/>
    </source>
</evidence>
<keyword evidence="5" id="KW-0812">Transmembrane</keyword>
<dbReference type="SUPFAM" id="SSF158682">
    <property type="entry name" value="TerB-like"/>
    <property type="match status" value="1"/>
</dbReference>
<dbReference type="GO" id="GO:0006508">
    <property type="term" value="P:proteolysis"/>
    <property type="evidence" value="ECO:0007669"/>
    <property type="project" value="UniProtKB-KW"/>
</dbReference>